<comment type="subcellular location">
    <subcellularLocation>
        <location evidence="1">Membrane</location>
    </subcellularLocation>
</comment>
<feature type="domain" description="Diacylglycerol glucosyltransferase N-terminal" evidence="6">
    <location>
        <begin position="14"/>
        <end position="174"/>
    </location>
</feature>
<evidence type="ECO:0000259" key="6">
    <source>
        <dbReference type="Pfam" id="PF06925"/>
    </source>
</evidence>
<dbReference type="InterPro" id="IPR009695">
    <property type="entry name" value="Diacylglyc_glucosyltr_N"/>
</dbReference>
<dbReference type="SUPFAM" id="SSF53756">
    <property type="entry name" value="UDP-Glycosyltransferase/glycogen phosphorylase"/>
    <property type="match status" value="1"/>
</dbReference>
<organism evidence="7 8">
    <name type="scientific">Clostridium saudiense</name>
    <dbReference type="NCBI Taxonomy" id="1414720"/>
    <lineage>
        <taxon>Bacteria</taxon>
        <taxon>Bacillati</taxon>
        <taxon>Bacillota</taxon>
        <taxon>Clostridia</taxon>
        <taxon>Eubacteriales</taxon>
        <taxon>Clostridiaceae</taxon>
        <taxon>Clostridium</taxon>
    </lineage>
</organism>
<gene>
    <name evidence="7" type="ORF">H6A19_02880</name>
</gene>
<keyword evidence="4" id="KW-0808">Transferase</keyword>
<dbReference type="Proteomes" id="UP000767334">
    <property type="component" value="Unassembled WGS sequence"/>
</dbReference>
<keyword evidence="8" id="KW-1185">Reference proteome</keyword>
<keyword evidence="3" id="KW-0328">Glycosyltransferase</keyword>
<dbReference type="InterPro" id="IPR050519">
    <property type="entry name" value="Glycosyltransf_28_UgtP"/>
</dbReference>
<dbReference type="PANTHER" id="PTHR43025:SF3">
    <property type="entry name" value="MONOGALACTOSYLDIACYLGLYCEROL SYNTHASE 1, CHLOROPLASTIC"/>
    <property type="match status" value="1"/>
</dbReference>
<accession>A0ABS2FCM3</accession>
<evidence type="ECO:0000256" key="3">
    <source>
        <dbReference type="ARBA" id="ARBA00022676"/>
    </source>
</evidence>
<evidence type="ECO:0000313" key="7">
    <source>
        <dbReference type="EMBL" id="MBM6818295.1"/>
    </source>
</evidence>
<dbReference type="Gene3D" id="3.40.50.2000">
    <property type="entry name" value="Glycogen Phosphorylase B"/>
    <property type="match status" value="1"/>
</dbReference>
<proteinExistence type="inferred from homology"/>
<dbReference type="InterPro" id="IPR007235">
    <property type="entry name" value="Glyco_trans_28_C"/>
</dbReference>
<dbReference type="Pfam" id="PF06925">
    <property type="entry name" value="MGDG_synth"/>
    <property type="match status" value="1"/>
</dbReference>
<comment type="caution">
    <text evidence="7">The sequence shown here is derived from an EMBL/GenBank/DDBJ whole genome shotgun (WGS) entry which is preliminary data.</text>
</comment>
<dbReference type="RefSeq" id="WP_148321177.1">
    <property type="nucleotide sequence ID" value="NZ_JACJLL010000010.1"/>
</dbReference>
<evidence type="ECO:0000256" key="2">
    <source>
        <dbReference type="ARBA" id="ARBA00006962"/>
    </source>
</evidence>
<dbReference type="PANTHER" id="PTHR43025">
    <property type="entry name" value="MONOGALACTOSYLDIACYLGLYCEROL SYNTHASE"/>
    <property type="match status" value="1"/>
</dbReference>
<evidence type="ECO:0000256" key="4">
    <source>
        <dbReference type="ARBA" id="ARBA00022679"/>
    </source>
</evidence>
<feature type="domain" description="Glycosyl transferase family 28 C-terminal" evidence="5">
    <location>
        <begin position="193"/>
        <end position="338"/>
    </location>
</feature>
<reference evidence="7 8" key="1">
    <citation type="journal article" date="2021" name="Sci. Rep.">
        <title>The distribution of antibiotic resistance genes in chicken gut microbiota commensals.</title>
        <authorList>
            <person name="Juricova H."/>
            <person name="Matiasovicova J."/>
            <person name="Kubasova T."/>
            <person name="Cejkova D."/>
            <person name="Rychlik I."/>
        </authorList>
    </citation>
    <scope>NUCLEOTIDE SEQUENCE [LARGE SCALE GENOMIC DNA]</scope>
    <source>
        <strain evidence="7 8">An435</strain>
    </source>
</reference>
<dbReference type="Pfam" id="PF04101">
    <property type="entry name" value="Glyco_tran_28_C"/>
    <property type="match status" value="1"/>
</dbReference>
<evidence type="ECO:0000313" key="8">
    <source>
        <dbReference type="Proteomes" id="UP000767334"/>
    </source>
</evidence>
<sequence length="357" mass="40984">MKILILTGKFGMGHYSVSEAIGQEISSRDSNIEVSIVDILDYLMPTASKILYKSFNTLVTKWSNLYNFVNINNEDNNIKTFNYFFVKGLDRLFLEFNPDIVISTLPISSQYISKYKSLKKSNIPLFTFITDISSHSEWIHKNTDFYFVGDISIKKSLIDKGIDENKIIVSGIPVKQGFKDKIIKFDKNKSKEILIMGGGLGLISFNKNLFESLNNEKNIKTTVITGNNKKMFEQLKSKYKNIEVLGYTNKIDFYMKRADLIISKSGGITLFEAIYSETPIYVVNPFLLQEVKNAKFIEKRKIGQVVWNEEMDIAKDILSLINDDKAILKMKSNMKKVKENINQEEILSVIEQFKKEA</sequence>
<protein>
    <submittedName>
        <fullName evidence="7">Glycosyltransferase</fullName>
    </submittedName>
</protein>
<evidence type="ECO:0000256" key="1">
    <source>
        <dbReference type="ARBA" id="ARBA00004370"/>
    </source>
</evidence>
<name>A0ABS2FCM3_9CLOT</name>
<dbReference type="EMBL" id="JACJLL010000010">
    <property type="protein sequence ID" value="MBM6818295.1"/>
    <property type="molecule type" value="Genomic_DNA"/>
</dbReference>
<evidence type="ECO:0000259" key="5">
    <source>
        <dbReference type="Pfam" id="PF04101"/>
    </source>
</evidence>
<comment type="similarity">
    <text evidence="2">Belongs to the glycosyltransferase 28 family.</text>
</comment>